<reference evidence="2 3" key="1">
    <citation type="journal article" date="2017" name="ISME J.">
        <title>Energy and carbon metabolisms in a deep terrestrial subsurface fluid microbial community.</title>
        <authorList>
            <person name="Momper L."/>
            <person name="Jungbluth S.P."/>
            <person name="Lee M.D."/>
            <person name="Amend J.P."/>
        </authorList>
    </citation>
    <scope>NUCLEOTIDE SEQUENCE [LARGE SCALE GENOMIC DNA]</scope>
    <source>
        <strain evidence="2">SURF_29</strain>
    </source>
</reference>
<accession>A0A419DAQ8</accession>
<gene>
    <name evidence="2" type="ORF">C4544_05635</name>
</gene>
<evidence type="ECO:0000256" key="1">
    <source>
        <dbReference type="SAM" id="MobiDB-lite"/>
    </source>
</evidence>
<dbReference type="EMBL" id="QZJW01000050">
    <property type="protein sequence ID" value="RJO60229.1"/>
    <property type="molecule type" value="Genomic_DNA"/>
</dbReference>
<name>A0A419DAQ8_9BACT</name>
<evidence type="ECO:0000313" key="2">
    <source>
        <dbReference type="EMBL" id="RJO60229.1"/>
    </source>
</evidence>
<sequence length="155" mass="17761">MIITAYLRRGLLSDKNFQAGKRESEGITLPVYYYPGIQLGEYLGKFVFQIVDLNDEIPEGLMQYVDEIRVHTQRLSQPWIEEGFYKNGNIAVQVFWSADERGEPYQDITVSGKSMEEVNATLHELYEEKIVPSLKRGKKEKKEGDGGTVVAIKRQ</sequence>
<organism evidence="2 3">
    <name type="scientific">candidate division WS5 bacterium</name>
    <dbReference type="NCBI Taxonomy" id="2093353"/>
    <lineage>
        <taxon>Bacteria</taxon>
        <taxon>candidate division WS5</taxon>
    </lineage>
</organism>
<evidence type="ECO:0000313" key="3">
    <source>
        <dbReference type="Proteomes" id="UP000285655"/>
    </source>
</evidence>
<feature type="region of interest" description="Disordered" evidence="1">
    <location>
        <begin position="135"/>
        <end position="155"/>
    </location>
</feature>
<proteinExistence type="predicted"/>
<comment type="caution">
    <text evidence="2">The sequence shown here is derived from an EMBL/GenBank/DDBJ whole genome shotgun (WGS) entry which is preliminary data.</text>
</comment>
<dbReference type="Proteomes" id="UP000285655">
    <property type="component" value="Unassembled WGS sequence"/>
</dbReference>
<dbReference type="AlphaFoldDB" id="A0A419DAQ8"/>
<protein>
    <submittedName>
        <fullName evidence="2">Uncharacterized protein</fullName>
    </submittedName>
</protein>